<name>A0A8S5TH00_9CAUD</name>
<reference evidence="1" key="1">
    <citation type="journal article" date="2021" name="Proc. Natl. Acad. Sci. U.S.A.">
        <title>A Catalog of Tens of Thousands of Viruses from Human Metagenomes Reveals Hidden Associations with Chronic Diseases.</title>
        <authorList>
            <person name="Tisza M.J."/>
            <person name="Buck C.B."/>
        </authorList>
    </citation>
    <scope>NUCLEOTIDE SEQUENCE</scope>
    <source>
        <strain evidence="1">CtIty1</strain>
    </source>
</reference>
<organism evidence="1">
    <name type="scientific">Myoviridae sp. ctIty1</name>
    <dbReference type="NCBI Taxonomy" id="2827673"/>
    <lineage>
        <taxon>Viruses</taxon>
        <taxon>Duplodnaviria</taxon>
        <taxon>Heunggongvirae</taxon>
        <taxon>Uroviricota</taxon>
        <taxon>Caudoviricetes</taxon>
    </lineage>
</organism>
<accession>A0A8S5TH00</accession>
<sequence length="176" mass="21426">MLEKEYKIEELSELYEQGFFKNTRIGQEIEDMVAEFKENLLRSNKIELANATNLILQEEGIDTTDEFYEKYIADKRRTRVNMALFSFIKYLKSNHPEMIRSQSEPYDDNFVDLKTVRLQFRNARNYFNDLHLLYKNFYDRNNFTYINQRLFLEKLSEFLYNFRVDPGKVIPPEYFK</sequence>
<dbReference type="EMBL" id="BK032823">
    <property type="protein sequence ID" value="DAF62263.1"/>
    <property type="molecule type" value="Genomic_DNA"/>
</dbReference>
<evidence type="ECO:0000313" key="1">
    <source>
        <dbReference type="EMBL" id="DAF62263.1"/>
    </source>
</evidence>
<proteinExistence type="predicted"/>
<protein>
    <submittedName>
        <fullName evidence="1">Uncharacterized protein</fullName>
    </submittedName>
</protein>